<feature type="compositionally biased region" description="Basic residues" evidence="1">
    <location>
        <begin position="90"/>
        <end position="112"/>
    </location>
</feature>
<dbReference type="EMBL" id="JBFXLR010000013">
    <property type="protein sequence ID" value="KAL2853576.1"/>
    <property type="molecule type" value="Genomic_DNA"/>
</dbReference>
<proteinExistence type="predicted"/>
<accession>A0ABR4KMS1</accession>
<keyword evidence="3" id="KW-1185">Reference proteome</keyword>
<evidence type="ECO:0000313" key="2">
    <source>
        <dbReference type="EMBL" id="KAL2853576.1"/>
    </source>
</evidence>
<sequence>MVMNWNSEADAKLFQGVLNLLRDSKIKLDYEYLAGFMGPDCLPGAVQNRIIRLKRMAEKGPSNDDSASGENVNEKTEGAGSEGQAQASPAKRKGGRPKGVKGSPAKKVKATA</sequence>
<name>A0ABR4KMS1_9EURO</name>
<gene>
    <name evidence="2" type="ORF">BJX68DRAFT_265043</name>
</gene>
<evidence type="ECO:0000256" key="1">
    <source>
        <dbReference type="SAM" id="MobiDB-lite"/>
    </source>
</evidence>
<evidence type="ECO:0000313" key="3">
    <source>
        <dbReference type="Proteomes" id="UP001610444"/>
    </source>
</evidence>
<protein>
    <recommendedName>
        <fullName evidence="4">AT hook motif protein</fullName>
    </recommendedName>
</protein>
<reference evidence="2 3" key="1">
    <citation type="submission" date="2024-07" db="EMBL/GenBank/DDBJ databases">
        <title>Section-level genome sequencing and comparative genomics of Aspergillus sections Usti and Cavernicolus.</title>
        <authorList>
            <consortium name="Lawrence Berkeley National Laboratory"/>
            <person name="Nybo J.L."/>
            <person name="Vesth T.C."/>
            <person name="Theobald S."/>
            <person name="Frisvad J.C."/>
            <person name="Larsen T.O."/>
            <person name="Kjaerboelling I."/>
            <person name="Rothschild-Mancinelli K."/>
            <person name="Lyhne E.K."/>
            <person name="Kogle M.E."/>
            <person name="Barry K."/>
            <person name="Clum A."/>
            <person name="Na H."/>
            <person name="Ledsgaard L."/>
            <person name="Lin J."/>
            <person name="Lipzen A."/>
            <person name="Kuo A."/>
            <person name="Riley R."/>
            <person name="Mondo S."/>
            <person name="LaButti K."/>
            <person name="Haridas S."/>
            <person name="Pangalinan J."/>
            <person name="Salamov A.A."/>
            <person name="Simmons B.A."/>
            <person name="Magnuson J.K."/>
            <person name="Chen J."/>
            <person name="Drula E."/>
            <person name="Henrissat B."/>
            <person name="Wiebenga A."/>
            <person name="Lubbers R.J."/>
            <person name="Gomes A.C."/>
            <person name="Macurrencykelacurrency M.R."/>
            <person name="Stajich J."/>
            <person name="Grigoriev I.V."/>
            <person name="Mortensen U.H."/>
            <person name="De vries R.P."/>
            <person name="Baker S.E."/>
            <person name="Andersen M.R."/>
        </authorList>
    </citation>
    <scope>NUCLEOTIDE SEQUENCE [LARGE SCALE GENOMIC DNA]</scope>
    <source>
        <strain evidence="2 3">CBS 756.74</strain>
    </source>
</reference>
<feature type="region of interest" description="Disordered" evidence="1">
    <location>
        <begin position="56"/>
        <end position="112"/>
    </location>
</feature>
<dbReference type="GeneID" id="98160305"/>
<organism evidence="2 3">
    <name type="scientific">Aspergillus pseudodeflectus</name>
    <dbReference type="NCBI Taxonomy" id="176178"/>
    <lineage>
        <taxon>Eukaryota</taxon>
        <taxon>Fungi</taxon>
        <taxon>Dikarya</taxon>
        <taxon>Ascomycota</taxon>
        <taxon>Pezizomycotina</taxon>
        <taxon>Eurotiomycetes</taxon>
        <taxon>Eurotiomycetidae</taxon>
        <taxon>Eurotiales</taxon>
        <taxon>Aspergillaceae</taxon>
        <taxon>Aspergillus</taxon>
        <taxon>Aspergillus subgen. Nidulantes</taxon>
    </lineage>
</organism>
<dbReference type="RefSeq" id="XP_070900942.1">
    <property type="nucleotide sequence ID" value="XM_071045141.1"/>
</dbReference>
<dbReference type="Proteomes" id="UP001610444">
    <property type="component" value="Unassembled WGS sequence"/>
</dbReference>
<evidence type="ECO:0008006" key="4">
    <source>
        <dbReference type="Google" id="ProtNLM"/>
    </source>
</evidence>
<comment type="caution">
    <text evidence="2">The sequence shown here is derived from an EMBL/GenBank/DDBJ whole genome shotgun (WGS) entry which is preliminary data.</text>
</comment>